<evidence type="ECO:0000256" key="3">
    <source>
        <dbReference type="ARBA" id="ARBA00009562"/>
    </source>
</evidence>
<keyword evidence="12 15" id="KW-0456">Lyase</keyword>
<feature type="domain" description="Anthranilate synthase component I N-terminal" evidence="17">
    <location>
        <begin position="29"/>
        <end position="170"/>
    </location>
</feature>
<evidence type="ECO:0000256" key="14">
    <source>
        <dbReference type="ARBA" id="ARBA00047683"/>
    </source>
</evidence>
<dbReference type="UniPathway" id="UPA00035">
    <property type="reaction ID" value="UER00040"/>
</dbReference>
<dbReference type="Pfam" id="PF00425">
    <property type="entry name" value="Chorismate_bind"/>
    <property type="match status" value="1"/>
</dbReference>
<comment type="similarity">
    <text evidence="3 15">Belongs to the anthranilate synthase component I family.</text>
</comment>
<dbReference type="EMBL" id="MWDQ01000041">
    <property type="protein sequence ID" value="OQB74409.1"/>
    <property type="molecule type" value="Genomic_DNA"/>
</dbReference>
<dbReference type="Proteomes" id="UP000485562">
    <property type="component" value="Unassembled WGS sequence"/>
</dbReference>
<sequence length="496" mass="55998">MEIYPDISEFEKLAASYNLVPVWAESLADLETPVSVFMKIVSDSETNFLLESVEQGGVLGRYSFIGIQPRELFKSSGNQIEFLDITGRKQIFSDIDPMRKLSEIVSQYTQPELPELPVFAGGAVGYVSYDYVRFIEKIPSLLPDDLMFPDLCFQMCFDLIVFDHLKRKIQIISNARIKKGQSIREAYKKSCDKIESIFSMIKKPLNYQKAPCNRQKRNFVSNCTQKEFENSVVRAKKYIREGDIIQVVLSQRWERPIDISPLSGYRALRSVNPSPYMFYLGFAEKSLVGSSPEILVRCNGTDALLRPIAGTRPRGKDDAEDEILAEELKKDIKEIAEHIMLVDLGRNDLGRVCRPGSVKVTDLMFIEKYSHVMHLVTNIIGKLGRGKSQFDLLRACFPAGTVSGAPKVRAMQIIEELEKARRGAYAGAVGYFGFHGDMDFCIAIRTMFVSRGNVYVQAGAGIVADSIPEREYIETINKAKALMQAYEIAKNIDDYI</sequence>
<proteinExistence type="inferred from homology"/>
<dbReference type="NCBIfam" id="TIGR00564">
    <property type="entry name" value="trpE_most"/>
    <property type="match status" value="1"/>
</dbReference>
<dbReference type="InterPro" id="IPR015890">
    <property type="entry name" value="Chorismate_C"/>
</dbReference>
<evidence type="ECO:0000256" key="12">
    <source>
        <dbReference type="ARBA" id="ARBA00023239"/>
    </source>
</evidence>
<keyword evidence="8 15" id="KW-0479">Metal-binding</keyword>
<dbReference type="InterPro" id="IPR006805">
    <property type="entry name" value="Anth_synth_I_N"/>
</dbReference>
<dbReference type="InterPro" id="IPR005256">
    <property type="entry name" value="Anth_synth_I_PabB"/>
</dbReference>
<comment type="caution">
    <text evidence="18">The sequence shown here is derived from an EMBL/GenBank/DDBJ whole genome shotgun (WGS) entry which is preliminary data.</text>
</comment>
<dbReference type="GO" id="GO:0004049">
    <property type="term" value="F:anthranilate synthase activity"/>
    <property type="evidence" value="ECO:0007669"/>
    <property type="project" value="UniProtKB-EC"/>
</dbReference>
<comment type="cofactor">
    <cofactor evidence="1 15">
        <name>Mg(2+)</name>
        <dbReference type="ChEBI" id="CHEBI:18420"/>
    </cofactor>
</comment>
<evidence type="ECO:0000256" key="13">
    <source>
        <dbReference type="ARBA" id="ARBA00025634"/>
    </source>
</evidence>
<evidence type="ECO:0000259" key="16">
    <source>
        <dbReference type="Pfam" id="PF00425"/>
    </source>
</evidence>
<dbReference type="EC" id="4.1.3.27" evidence="5 15"/>
<dbReference type="PANTHER" id="PTHR11236">
    <property type="entry name" value="AMINOBENZOATE/ANTHRANILATE SYNTHASE"/>
    <property type="match status" value="1"/>
</dbReference>
<keyword evidence="11 15" id="KW-0057">Aromatic amino acid biosynthesis</keyword>
<keyword evidence="9 15" id="KW-0822">Tryptophan biosynthesis</keyword>
<evidence type="ECO:0000259" key="17">
    <source>
        <dbReference type="Pfam" id="PF04715"/>
    </source>
</evidence>
<evidence type="ECO:0000256" key="11">
    <source>
        <dbReference type="ARBA" id="ARBA00023141"/>
    </source>
</evidence>
<dbReference type="Pfam" id="PF04715">
    <property type="entry name" value="Anth_synt_I_N"/>
    <property type="match status" value="1"/>
</dbReference>
<evidence type="ECO:0000256" key="6">
    <source>
        <dbReference type="ARBA" id="ARBA00020653"/>
    </source>
</evidence>
<evidence type="ECO:0000313" key="18">
    <source>
        <dbReference type="EMBL" id="OQB74409.1"/>
    </source>
</evidence>
<evidence type="ECO:0000256" key="10">
    <source>
        <dbReference type="ARBA" id="ARBA00022842"/>
    </source>
</evidence>
<keyword evidence="10 15" id="KW-0460">Magnesium</keyword>
<dbReference type="GO" id="GO:0046872">
    <property type="term" value="F:metal ion binding"/>
    <property type="evidence" value="ECO:0007669"/>
    <property type="project" value="UniProtKB-KW"/>
</dbReference>
<evidence type="ECO:0000256" key="1">
    <source>
        <dbReference type="ARBA" id="ARBA00001946"/>
    </source>
</evidence>
<reference evidence="18" key="1">
    <citation type="submission" date="2017-02" db="EMBL/GenBank/DDBJ databases">
        <title>Delving into the versatile metabolic prowess of the omnipresent phylum Bacteroidetes.</title>
        <authorList>
            <person name="Nobu M.K."/>
            <person name="Mei R."/>
            <person name="Narihiro T."/>
            <person name="Kuroda K."/>
            <person name="Liu W.-T."/>
        </authorList>
    </citation>
    <scope>NUCLEOTIDE SEQUENCE</scope>
    <source>
        <strain evidence="18">ADurb.Bin131</strain>
    </source>
</reference>
<dbReference type="SUPFAM" id="SSF56322">
    <property type="entry name" value="ADC synthase"/>
    <property type="match status" value="1"/>
</dbReference>
<dbReference type="PANTHER" id="PTHR11236:SF48">
    <property type="entry name" value="ISOCHORISMATE SYNTHASE MENF"/>
    <property type="match status" value="1"/>
</dbReference>
<dbReference type="Gene3D" id="3.60.120.10">
    <property type="entry name" value="Anthranilate synthase"/>
    <property type="match status" value="1"/>
</dbReference>
<keyword evidence="7 15" id="KW-0028">Amino-acid biosynthesis</keyword>
<accession>A0A1V6CC01</accession>
<evidence type="ECO:0000256" key="15">
    <source>
        <dbReference type="RuleBase" id="RU364045"/>
    </source>
</evidence>
<evidence type="ECO:0000256" key="8">
    <source>
        <dbReference type="ARBA" id="ARBA00022723"/>
    </source>
</evidence>
<dbReference type="AlphaFoldDB" id="A0A1V6CC01"/>
<evidence type="ECO:0000256" key="2">
    <source>
        <dbReference type="ARBA" id="ARBA00004873"/>
    </source>
</evidence>
<gene>
    <name evidence="15 18" type="primary">trpE</name>
    <name evidence="18" type="ORF">BWX89_00536</name>
</gene>
<dbReference type="InterPro" id="IPR019999">
    <property type="entry name" value="Anth_synth_I-like"/>
</dbReference>
<protein>
    <recommendedName>
        <fullName evidence="6 15">Anthranilate synthase component 1</fullName>
        <ecNumber evidence="5 15">4.1.3.27</ecNumber>
    </recommendedName>
</protein>
<evidence type="ECO:0000256" key="4">
    <source>
        <dbReference type="ARBA" id="ARBA00011575"/>
    </source>
</evidence>
<dbReference type="InterPro" id="IPR005801">
    <property type="entry name" value="ADC_synthase"/>
</dbReference>
<name>A0A1V6CC01_UNCT6</name>
<feature type="domain" description="Chorismate-utilising enzyme C-terminal" evidence="16">
    <location>
        <begin position="225"/>
        <end position="478"/>
    </location>
</feature>
<comment type="function">
    <text evidence="13 15">Part of a heterotetrameric complex that catalyzes the two-step biosynthesis of anthranilate, an intermediate in the biosynthesis of L-tryptophan. In the first step, the glutamine-binding beta subunit (TrpG) of anthranilate synthase (AS) provides the glutamine amidotransferase activity which generates ammonia as a substrate that, along with chorismate, is used in the second step, catalyzed by the large alpha subunit of AS (TrpE) to produce anthranilate. In the absence of TrpG, TrpE can synthesize anthranilate directly from chorismate and high concentrations of ammonia.</text>
</comment>
<comment type="catalytic activity">
    <reaction evidence="14 15">
        <text>chorismate + L-glutamine = anthranilate + pyruvate + L-glutamate + H(+)</text>
        <dbReference type="Rhea" id="RHEA:21732"/>
        <dbReference type="ChEBI" id="CHEBI:15361"/>
        <dbReference type="ChEBI" id="CHEBI:15378"/>
        <dbReference type="ChEBI" id="CHEBI:16567"/>
        <dbReference type="ChEBI" id="CHEBI:29748"/>
        <dbReference type="ChEBI" id="CHEBI:29985"/>
        <dbReference type="ChEBI" id="CHEBI:58359"/>
        <dbReference type="EC" id="4.1.3.27"/>
    </reaction>
</comment>
<evidence type="ECO:0000256" key="7">
    <source>
        <dbReference type="ARBA" id="ARBA00022605"/>
    </source>
</evidence>
<organism evidence="18">
    <name type="scientific">candidate division TA06 bacterium ADurb.Bin131</name>
    <dbReference type="NCBI Taxonomy" id="1852827"/>
    <lineage>
        <taxon>Bacteria</taxon>
        <taxon>Bacteria division TA06</taxon>
    </lineage>
</organism>
<dbReference type="GO" id="GO:0000162">
    <property type="term" value="P:L-tryptophan biosynthetic process"/>
    <property type="evidence" value="ECO:0007669"/>
    <property type="project" value="UniProtKB-UniPathway"/>
</dbReference>
<evidence type="ECO:0000256" key="9">
    <source>
        <dbReference type="ARBA" id="ARBA00022822"/>
    </source>
</evidence>
<comment type="pathway">
    <text evidence="2 15">Amino-acid biosynthesis; L-tryptophan biosynthesis; L-tryptophan from chorismate: step 1/5.</text>
</comment>
<evidence type="ECO:0000256" key="5">
    <source>
        <dbReference type="ARBA" id="ARBA00012266"/>
    </source>
</evidence>
<dbReference type="PRINTS" id="PR00095">
    <property type="entry name" value="ANTSNTHASEI"/>
</dbReference>
<comment type="subunit">
    <text evidence="4 15">Heterotetramer consisting of two non-identical subunits: a beta subunit (TrpG) and a large alpha subunit (TrpE).</text>
</comment>